<keyword evidence="2" id="KW-1185">Reference proteome</keyword>
<proteinExistence type="predicted"/>
<reference evidence="1 2" key="1">
    <citation type="submission" date="2020-10" db="EMBL/GenBank/DDBJ databases">
        <title>Sequencing the genomes of 1000 actinobacteria strains.</title>
        <authorList>
            <person name="Klenk H.-P."/>
        </authorList>
    </citation>
    <scope>NUCLEOTIDE SEQUENCE [LARGE SCALE GENOMIC DNA]</scope>
    <source>
        <strain evidence="1 2">DSM 7307</strain>
    </source>
</reference>
<gene>
    <name evidence="1" type="ORF">H4W29_004186</name>
</gene>
<accession>A0ABR9IUZ0</accession>
<dbReference type="Proteomes" id="UP000620262">
    <property type="component" value="Unassembled WGS sequence"/>
</dbReference>
<evidence type="ECO:0000313" key="1">
    <source>
        <dbReference type="EMBL" id="MBE1507005.1"/>
    </source>
</evidence>
<comment type="caution">
    <text evidence="1">The sequence shown here is derived from an EMBL/GenBank/DDBJ whole genome shotgun (WGS) entry which is preliminary data.</text>
</comment>
<dbReference type="EMBL" id="JADBEC010000001">
    <property type="protein sequence ID" value="MBE1507005.1"/>
    <property type="molecule type" value="Genomic_DNA"/>
</dbReference>
<name>A0ABR9IUZ0_RHIVS</name>
<protein>
    <submittedName>
        <fullName evidence="1">Uncharacterized protein</fullName>
    </submittedName>
</protein>
<sequence length="38" mass="4074">MSDTVLRYVPAAPYWQPTPKAAASAVSLLETLGPELTK</sequence>
<organism evidence="1 2">
    <name type="scientific">Rhizobium viscosum</name>
    <name type="common">Arthrobacter viscosus</name>
    <dbReference type="NCBI Taxonomy" id="1673"/>
    <lineage>
        <taxon>Bacteria</taxon>
        <taxon>Pseudomonadati</taxon>
        <taxon>Pseudomonadota</taxon>
        <taxon>Alphaproteobacteria</taxon>
        <taxon>Hyphomicrobiales</taxon>
        <taxon>Rhizobiaceae</taxon>
        <taxon>Rhizobium/Agrobacterium group</taxon>
        <taxon>Rhizobium</taxon>
    </lineage>
</organism>
<evidence type="ECO:0000313" key="2">
    <source>
        <dbReference type="Proteomes" id="UP000620262"/>
    </source>
</evidence>